<keyword evidence="5" id="KW-0206">Cytoskeleton</keyword>
<dbReference type="InterPro" id="IPR001452">
    <property type="entry name" value="SH3_domain"/>
</dbReference>
<dbReference type="Pfam" id="PF14604">
    <property type="entry name" value="SH3_9"/>
    <property type="match status" value="1"/>
</dbReference>
<dbReference type="PROSITE" id="PS51741">
    <property type="entry name" value="F_BAR"/>
    <property type="match status" value="1"/>
</dbReference>
<dbReference type="WBParaSite" id="SMUV_0000356201-mRNA-1">
    <property type="protein sequence ID" value="SMUV_0000356201-mRNA-1"/>
    <property type="gene ID" value="SMUV_0000356201"/>
</dbReference>
<evidence type="ECO:0000256" key="4">
    <source>
        <dbReference type="ARBA" id="ARBA00022553"/>
    </source>
</evidence>
<evidence type="ECO:0000256" key="5">
    <source>
        <dbReference type="ARBA" id="ARBA00023212"/>
    </source>
</evidence>
<evidence type="ECO:0000256" key="7">
    <source>
        <dbReference type="PROSITE-ProRule" id="PRU01077"/>
    </source>
</evidence>
<dbReference type="AlphaFoldDB" id="A0A158R4J4"/>
<evidence type="ECO:0000256" key="2">
    <source>
        <dbReference type="ARBA" id="ARBA00022443"/>
    </source>
</evidence>
<dbReference type="SUPFAM" id="SSF103657">
    <property type="entry name" value="BAR/IMD domain-like"/>
    <property type="match status" value="1"/>
</dbReference>
<keyword evidence="3" id="KW-0963">Cytoplasm</keyword>
<dbReference type="PANTHER" id="PTHR23065">
    <property type="entry name" value="PROLINE-SERINE-THREONINE PHOSPHATASE INTERACTING PROTEIN 1"/>
    <property type="match status" value="1"/>
</dbReference>
<accession>A0A158R4J4</accession>
<dbReference type="CDD" id="cd00174">
    <property type="entry name" value="SH3"/>
    <property type="match status" value="1"/>
</dbReference>
<dbReference type="SUPFAM" id="SSF50044">
    <property type="entry name" value="SH3-domain"/>
    <property type="match status" value="1"/>
</dbReference>
<feature type="domain" description="SH3" evidence="8">
    <location>
        <begin position="464"/>
        <end position="527"/>
    </location>
</feature>
<dbReference type="Pfam" id="PF00611">
    <property type="entry name" value="FCH"/>
    <property type="match status" value="1"/>
</dbReference>
<dbReference type="GO" id="GO:0005737">
    <property type="term" value="C:cytoplasm"/>
    <property type="evidence" value="ECO:0007669"/>
    <property type="project" value="TreeGrafter"/>
</dbReference>
<keyword evidence="4" id="KW-0597">Phosphoprotein</keyword>
<sequence>MSRLRRSLSKNSIFGLSRSQVSLADLPSPAQNCLLTDRFSTPSTFPQLKHLVQANNEILREIISVFDERATLDFAYSKTMHKLSARLHKITLNACGVIDQGWSCVAEQFDAHATIHSNLGSAIADDIVQPLRAIFNSQHQTIKATEQLVERELRKLTEKRTSAAKTKRQLHSCSRDLEKVDQLIDNDKTSNIKLSVKKRKLLDQVIKLEQAYIEETLAAEKERRSTDNVLRRGVERLETVERQRLAHCQTALGRLQRKIMQFGPNLSLMFERHMNALNGAVNAELLDHIGSIIPTCSANHSVYLCDFHAENFGEVMGSDRRRWALERVSATLHDEADKVKAEVSEPVSSDVSNFTYAEFLEYLAFKVDESLKSIDGAQNQVHHRLSAYQQRTKDKMGLPQTILSIPLGERQMLAIKPPSLPTTSSTEDYEYEQIYSDPSIVQNRTPSIDASTPITNSDRPDVHENSKICRVLYDFNATSNDELDVRAGDCVIVESHLSPDWLVGHVISDLTDGSASKSGRFPASYVA</sequence>
<dbReference type="SMART" id="SM00326">
    <property type="entry name" value="SH3"/>
    <property type="match status" value="1"/>
</dbReference>
<evidence type="ECO:0000256" key="6">
    <source>
        <dbReference type="PROSITE-ProRule" id="PRU00192"/>
    </source>
</evidence>
<evidence type="ECO:0000313" key="10">
    <source>
        <dbReference type="Proteomes" id="UP000046393"/>
    </source>
</evidence>
<reference evidence="11" key="1">
    <citation type="submission" date="2016-04" db="UniProtKB">
        <authorList>
            <consortium name="WormBaseParasite"/>
        </authorList>
    </citation>
    <scope>IDENTIFICATION</scope>
</reference>
<dbReference type="Gene3D" id="2.30.30.40">
    <property type="entry name" value="SH3 Domains"/>
    <property type="match status" value="1"/>
</dbReference>
<evidence type="ECO:0000259" key="9">
    <source>
        <dbReference type="PROSITE" id="PS51741"/>
    </source>
</evidence>
<dbReference type="InterPro" id="IPR001060">
    <property type="entry name" value="FCH_dom"/>
</dbReference>
<dbReference type="PROSITE" id="PS50002">
    <property type="entry name" value="SH3"/>
    <property type="match status" value="1"/>
</dbReference>
<organism evidence="10 11">
    <name type="scientific">Syphacia muris</name>
    <dbReference type="NCBI Taxonomy" id="451379"/>
    <lineage>
        <taxon>Eukaryota</taxon>
        <taxon>Metazoa</taxon>
        <taxon>Ecdysozoa</taxon>
        <taxon>Nematoda</taxon>
        <taxon>Chromadorea</taxon>
        <taxon>Rhabditida</taxon>
        <taxon>Spirurina</taxon>
        <taxon>Oxyuridomorpha</taxon>
        <taxon>Oxyuroidea</taxon>
        <taxon>Oxyuridae</taxon>
        <taxon>Syphacia</taxon>
    </lineage>
</organism>
<evidence type="ECO:0000256" key="3">
    <source>
        <dbReference type="ARBA" id="ARBA00022490"/>
    </source>
</evidence>
<dbReference type="Gene3D" id="1.20.1270.60">
    <property type="entry name" value="Arfaptin homology (AH) domain/BAR domain"/>
    <property type="match status" value="1"/>
</dbReference>
<comment type="subcellular location">
    <subcellularLocation>
        <location evidence="1">Cytoplasm</location>
        <location evidence="1">Cytoskeleton</location>
    </subcellularLocation>
</comment>
<evidence type="ECO:0000259" key="8">
    <source>
        <dbReference type="PROSITE" id="PS50002"/>
    </source>
</evidence>
<name>A0A158R4J4_9BILA</name>
<dbReference type="InterPro" id="IPR027267">
    <property type="entry name" value="AH/BAR_dom_sf"/>
</dbReference>
<dbReference type="STRING" id="451379.A0A158R4J4"/>
<keyword evidence="10" id="KW-1185">Reference proteome</keyword>
<proteinExistence type="predicted"/>
<keyword evidence="2 6" id="KW-0728">SH3 domain</keyword>
<dbReference type="SMART" id="SM00055">
    <property type="entry name" value="FCH"/>
    <property type="match status" value="1"/>
</dbReference>
<evidence type="ECO:0000256" key="1">
    <source>
        <dbReference type="ARBA" id="ARBA00004245"/>
    </source>
</evidence>
<evidence type="ECO:0000313" key="11">
    <source>
        <dbReference type="WBParaSite" id="SMUV_0000356201-mRNA-1"/>
    </source>
</evidence>
<dbReference type="PANTHER" id="PTHR23065:SF7">
    <property type="entry name" value="NOSTRIN, ISOFORM H"/>
    <property type="match status" value="1"/>
</dbReference>
<dbReference type="GO" id="GO:0005886">
    <property type="term" value="C:plasma membrane"/>
    <property type="evidence" value="ECO:0007669"/>
    <property type="project" value="TreeGrafter"/>
</dbReference>
<dbReference type="InterPro" id="IPR036028">
    <property type="entry name" value="SH3-like_dom_sf"/>
</dbReference>
<feature type="domain" description="F-BAR" evidence="9">
    <location>
        <begin position="33"/>
        <end position="285"/>
    </location>
</feature>
<dbReference type="InterPro" id="IPR031160">
    <property type="entry name" value="F_BAR_dom"/>
</dbReference>
<protein>
    <submittedName>
        <fullName evidence="11">SH3 domain-containing protein</fullName>
    </submittedName>
</protein>
<keyword evidence="7" id="KW-0175">Coiled coil</keyword>
<dbReference type="GO" id="GO:0043226">
    <property type="term" value="C:organelle"/>
    <property type="evidence" value="ECO:0007669"/>
    <property type="project" value="UniProtKB-ARBA"/>
</dbReference>
<dbReference type="Proteomes" id="UP000046393">
    <property type="component" value="Unplaced"/>
</dbReference>